<organism evidence="2 3">
    <name type="scientific">Steinernema hermaphroditum</name>
    <dbReference type="NCBI Taxonomy" id="289476"/>
    <lineage>
        <taxon>Eukaryota</taxon>
        <taxon>Metazoa</taxon>
        <taxon>Ecdysozoa</taxon>
        <taxon>Nematoda</taxon>
        <taxon>Chromadorea</taxon>
        <taxon>Rhabditida</taxon>
        <taxon>Tylenchina</taxon>
        <taxon>Panagrolaimomorpha</taxon>
        <taxon>Strongyloidoidea</taxon>
        <taxon>Steinernematidae</taxon>
        <taxon>Steinernema</taxon>
    </lineage>
</organism>
<comment type="caution">
    <text evidence="2">The sequence shown here is derived from an EMBL/GenBank/DDBJ whole genome shotgun (WGS) entry which is preliminary data.</text>
</comment>
<proteinExistence type="predicted"/>
<protein>
    <submittedName>
        <fullName evidence="2">Uncharacterized protein</fullName>
    </submittedName>
</protein>
<reference evidence="2" key="1">
    <citation type="submission" date="2023-06" db="EMBL/GenBank/DDBJ databases">
        <title>Genomic analysis of the entomopathogenic nematode Steinernema hermaphroditum.</title>
        <authorList>
            <person name="Schwarz E.M."/>
            <person name="Heppert J.K."/>
            <person name="Baniya A."/>
            <person name="Schwartz H.T."/>
            <person name="Tan C.-H."/>
            <person name="Antoshechkin I."/>
            <person name="Sternberg P.W."/>
            <person name="Goodrich-Blair H."/>
            <person name="Dillman A.R."/>
        </authorList>
    </citation>
    <scope>NUCLEOTIDE SEQUENCE</scope>
    <source>
        <strain evidence="2">PS9179</strain>
        <tissue evidence="2">Whole animal</tissue>
    </source>
</reference>
<feature type="region of interest" description="Disordered" evidence="1">
    <location>
        <begin position="39"/>
        <end position="82"/>
    </location>
</feature>
<evidence type="ECO:0000256" key="1">
    <source>
        <dbReference type="SAM" id="MobiDB-lite"/>
    </source>
</evidence>
<dbReference type="EMBL" id="JAUCMV010000005">
    <property type="protein sequence ID" value="KAK0395120.1"/>
    <property type="molecule type" value="Genomic_DNA"/>
</dbReference>
<name>A0AA39LFD8_9BILA</name>
<keyword evidence="3" id="KW-1185">Reference proteome</keyword>
<sequence length="104" mass="11596">MTTLSLKRLRFERQMAVQSTSTDDELQEGFMVRQGHLAPPIVAPDSPRPQKVTTGQDLFTDASSPQSLTIPAPRNNDQKKGDVVRLESIRIETESRNTNCASKK</sequence>
<accession>A0AA39LFD8</accession>
<feature type="compositionally biased region" description="Polar residues" evidence="1">
    <location>
        <begin position="51"/>
        <end position="69"/>
    </location>
</feature>
<gene>
    <name evidence="2" type="ORF">QR680_001124</name>
</gene>
<evidence type="ECO:0000313" key="2">
    <source>
        <dbReference type="EMBL" id="KAK0395120.1"/>
    </source>
</evidence>
<dbReference type="AlphaFoldDB" id="A0AA39LFD8"/>
<dbReference type="Proteomes" id="UP001175271">
    <property type="component" value="Unassembled WGS sequence"/>
</dbReference>
<evidence type="ECO:0000313" key="3">
    <source>
        <dbReference type="Proteomes" id="UP001175271"/>
    </source>
</evidence>